<evidence type="ECO:0000313" key="3">
    <source>
        <dbReference type="Proteomes" id="UP000050901"/>
    </source>
</evidence>
<dbReference type="PATRIC" id="fig|1423771.3.peg.1271"/>
<organism evidence="2 3">
    <name type="scientific">Limosilactobacillus mucosae DSM 13345</name>
    <dbReference type="NCBI Taxonomy" id="1423771"/>
    <lineage>
        <taxon>Bacteria</taxon>
        <taxon>Bacillati</taxon>
        <taxon>Bacillota</taxon>
        <taxon>Bacilli</taxon>
        <taxon>Lactobacillales</taxon>
        <taxon>Lactobacillaceae</taxon>
        <taxon>Limosilactobacillus</taxon>
    </lineage>
</organism>
<comment type="caution">
    <text evidence="2">The sequence shown here is derived from an EMBL/GenBank/DDBJ whole genome shotgun (WGS) entry which is preliminary data.</text>
</comment>
<reference evidence="2 3" key="1">
    <citation type="journal article" date="2015" name="Genome Announc.">
        <title>Expanding the biotechnology potential of lactobacilli through comparative genomics of 213 strains and associated genera.</title>
        <authorList>
            <person name="Sun Z."/>
            <person name="Harris H.M."/>
            <person name="McCann A."/>
            <person name="Guo C."/>
            <person name="Argimon S."/>
            <person name="Zhang W."/>
            <person name="Yang X."/>
            <person name="Jeffery I.B."/>
            <person name="Cooney J.C."/>
            <person name="Kagawa T.F."/>
            <person name="Liu W."/>
            <person name="Song Y."/>
            <person name="Salvetti E."/>
            <person name="Wrobel A."/>
            <person name="Rasinkangas P."/>
            <person name="Parkhill J."/>
            <person name="Rea M.C."/>
            <person name="O'Sullivan O."/>
            <person name="Ritari J."/>
            <person name="Douillard F.P."/>
            <person name="Paul Ross R."/>
            <person name="Yang R."/>
            <person name="Briner A.E."/>
            <person name="Felis G.E."/>
            <person name="de Vos W.M."/>
            <person name="Barrangou R."/>
            <person name="Klaenhammer T.R."/>
            <person name="Caufield P.W."/>
            <person name="Cui Y."/>
            <person name="Zhang H."/>
            <person name="O'Toole P.W."/>
        </authorList>
    </citation>
    <scope>NUCLEOTIDE SEQUENCE [LARGE SCALE GENOMIC DNA]</scope>
    <source>
        <strain evidence="2 3">DSM 13345</strain>
    </source>
</reference>
<keyword evidence="1" id="KW-0175">Coiled coil</keyword>
<proteinExistence type="predicted"/>
<gene>
    <name evidence="2" type="ORF">FC47_GL001257</name>
</gene>
<sequence length="668" mass="75858">MGIETLGTSLFLIDYSDKNKLFAYRKADLNEDSGRFEVADNTDPTAIDLNINPKIAANFKKYSKTYILCELDLYNSNYELHKGTEKLPVAIQKSRFSTPQEIIYKLRSSGLYIVQPNYNVLILTNPAKNGSVQGLYVDIKNDTYLIDSQHNYRLRSYNYTLKKYSFDSMDSLYKYSYKVAEPENGQNPFYLTSQESLAKYSTDVSSIISADLNNVVRAEILKRLKNHTSKADLYSQNLKLLRSYLNDLDENEWTDDLAKKFHCDVDKINEVYEEIFQNAEYLAAGNDEDMANLKYTIKNNESIRQVAINEIEDEWKKQNDSKAKQLEKLTKDISSLSTNKTELTKQIEELTAKKEKLESQQQLADDVEAKVKERIEKARKNAADFIAEMAFNQAATPKINSVSHPYHLAISPFSPIKFNVDPQTAPVETTNAKDVYNALKNTLEPMINNHSLLSELTAYLYVLHNQNRPLLLIGDDALDIAQLAALLLTGQPATQIECTGNFSAAVCQELQNIESPVIVLNNLIGSAWLSHINSLVHLPNKWLILTESFTDDLNLAPLGLYNFAAPIFTDVFELQSSKLSVTPAIDQSAHFYQFNYPPLADLKGINKSMRNHIEEETAWITKVLNGRDAYLPLFGYIYASGKKHLLSKLLNKIDTPTAHHLIKFQELD</sequence>
<dbReference type="EMBL" id="AZEQ01000003">
    <property type="protein sequence ID" value="KRL26595.1"/>
    <property type="molecule type" value="Genomic_DNA"/>
</dbReference>
<protein>
    <submittedName>
        <fullName evidence="2">Uncharacterized protein</fullName>
    </submittedName>
</protein>
<evidence type="ECO:0000256" key="1">
    <source>
        <dbReference type="SAM" id="Coils"/>
    </source>
</evidence>
<evidence type="ECO:0000313" key="2">
    <source>
        <dbReference type="EMBL" id="KRL26595.1"/>
    </source>
</evidence>
<accession>A0A0R1PCE1</accession>
<dbReference type="RefSeq" id="WP_056967679.1">
    <property type="nucleotide sequence ID" value="NZ_AZEQ01000003.1"/>
</dbReference>
<dbReference type="AlphaFoldDB" id="A0A0R1PCE1"/>
<dbReference type="Proteomes" id="UP000050901">
    <property type="component" value="Unassembled WGS sequence"/>
</dbReference>
<name>A0A0R1PCE1_LIMMU</name>
<feature type="coiled-coil region" evidence="1">
    <location>
        <begin position="312"/>
        <end position="388"/>
    </location>
</feature>